<proteinExistence type="predicted"/>
<dbReference type="SUPFAM" id="SSF53335">
    <property type="entry name" value="S-adenosyl-L-methionine-dependent methyltransferases"/>
    <property type="match status" value="1"/>
</dbReference>
<dbReference type="Pfam" id="PF03848">
    <property type="entry name" value="TehB"/>
    <property type="match status" value="1"/>
</dbReference>
<feature type="domain" description="Tellurite resistance methyltransferase TehB-like" evidence="1">
    <location>
        <begin position="22"/>
        <end position="126"/>
    </location>
</feature>
<accession>X1GWF6</accession>
<evidence type="ECO:0000259" key="1">
    <source>
        <dbReference type="Pfam" id="PF03848"/>
    </source>
</evidence>
<dbReference type="InterPro" id="IPR015985">
    <property type="entry name" value="TehB-like_dom"/>
</dbReference>
<protein>
    <recommendedName>
        <fullName evidence="1">Tellurite resistance methyltransferase TehB-like domain-containing protein</fullName>
    </recommendedName>
</protein>
<comment type="caution">
    <text evidence="2">The sequence shown here is derived from an EMBL/GenBank/DDBJ whole genome shotgun (WGS) entry which is preliminary data.</text>
</comment>
<reference evidence="2" key="1">
    <citation type="journal article" date="2014" name="Front. Microbiol.">
        <title>High frequency of phylogenetically diverse reductive dehalogenase-homologous genes in deep subseafloor sedimentary metagenomes.</title>
        <authorList>
            <person name="Kawai M."/>
            <person name="Futagami T."/>
            <person name="Toyoda A."/>
            <person name="Takaki Y."/>
            <person name="Nishi S."/>
            <person name="Hori S."/>
            <person name="Arai W."/>
            <person name="Tsubouchi T."/>
            <person name="Morono Y."/>
            <person name="Uchiyama I."/>
            <person name="Ito T."/>
            <person name="Fujiyama A."/>
            <person name="Inagaki F."/>
            <person name="Takami H."/>
        </authorList>
    </citation>
    <scope>NUCLEOTIDE SEQUENCE</scope>
    <source>
        <strain evidence="2">Expedition CK06-06</strain>
    </source>
</reference>
<dbReference type="InterPro" id="IPR029063">
    <property type="entry name" value="SAM-dependent_MTases_sf"/>
</dbReference>
<dbReference type="Gene3D" id="3.40.50.150">
    <property type="entry name" value="Vaccinia Virus protein VP39"/>
    <property type="match status" value="1"/>
</dbReference>
<name>X1GWF6_9ZZZZ</name>
<feature type="non-terminal residue" evidence="2">
    <location>
        <position position="1"/>
    </location>
</feature>
<dbReference type="AlphaFoldDB" id="X1GWF6"/>
<dbReference type="EMBL" id="BARU01032886">
    <property type="protein sequence ID" value="GAH62266.1"/>
    <property type="molecule type" value="Genomic_DNA"/>
</dbReference>
<dbReference type="CDD" id="cd02440">
    <property type="entry name" value="AdoMet_MTases"/>
    <property type="match status" value="1"/>
</dbReference>
<organism evidence="2">
    <name type="scientific">marine sediment metagenome</name>
    <dbReference type="NCBI Taxonomy" id="412755"/>
    <lineage>
        <taxon>unclassified sequences</taxon>
        <taxon>metagenomes</taxon>
        <taxon>ecological metagenomes</taxon>
    </lineage>
</organism>
<gene>
    <name evidence="2" type="ORF">S03H2_51800</name>
</gene>
<evidence type="ECO:0000313" key="2">
    <source>
        <dbReference type="EMBL" id="GAH62266.1"/>
    </source>
</evidence>
<sequence length="149" mass="17171">DIGCGKGLMSKFFTKKAKVIGIDTKKIIEDTENFEFRKGDIRQEDFGKENDLIIASLILHIFDKNEAQKIIERMKQATSDTGHNLIICVSDEDILAKKNPKKFYSSVQELLDRYKDWNLLKEIHGITKIEEHGALGPHQHNLIFVLFKK</sequence>